<dbReference type="Pfam" id="PF13577">
    <property type="entry name" value="SnoaL_4"/>
    <property type="match status" value="1"/>
</dbReference>
<evidence type="ECO:0000313" key="3">
    <source>
        <dbReference type="Proteomes" id="UP001174694"/>
    </source>
</evidence>
<organism evidence="2 3">
    <name type="scientific">Pleurostoma richardsiae</name>
    <dbReference type="NCBI Taxonomy" id="41990"/>
    <lineage>
        <taxon>Eukaryota</taxon>
        <taxon>Fungi</taxon>
        <taxon>Dikarya</taxon>
        <taxon>Ascomycota</taxon>
        <taxon>Pezizomycotina</taxon>
        <taxon>Sordariomycetes</taxon>
        <taxon>Sordariomycetidae</taxon>
        <taxon>Calosphaeriales</taxon>
        <taxon>Pleurostomataceae</taxon>
        <taxon>Pleurostoma</taxon>
    </lineage>
</organism>
<comment type="caution">
    <text evidence="2">The sequence shown here is derived from an EMBL/GenBank/DDBJ whole genome shotgun (WGS) entry which is preliminary data.</text>
</comment>
<dbReference type="Gene3D" id="3.10.450.50">
    <property type="match status" value="1"/>
</dbReference>
<gene>
    <name evidence="2" type="ORF">NKR23_g5629</name>
</gene>
<feature type="domain" description="SnoaL-like" evidence="1">
    <location>
        <begin position="20"/>
        <end position="120"/>
    </location>
</feature>
<evidence type="ECO:0000313" key="2">
    <source>
        <dbReference type="EMBL" id="KAJ9145125.1"/>
    </source>
</evidence>
<dbReference type="Proteomes" id="UP001174694">
    <property type="component" value="Unassembled WGS sequence"/>
</dbReference>
<accession>A0AA38VEW0</accession>
<proteinExistence type="predicted"/>
<evidence type="ECO:0000259" key="1">
    <source>
        <dbReference type="Pfam" id="PF13577"/>
    </source>
</evidence>
<keyword evidence="3" id="KW-1185">Reference proteome</keyword>
<dbReference type="EMBL" id="JANBVO010000015">
    <property type="protein sequence ID" value="KAJ9145125.1"/>
    <property type="molecule type" value="Genomic_DNA"/>
</dbReference>
<name>A0AA38VEW0_9PEZI</name>
<sequence>MTTPIDPQPTVYNHINGTQQEMLDRFAVSELCKGWSVYRDASEWNNFRDLFTENAHVWTTWSGGKHIDDFIKVSKEGKSRGDFIMHRECGTLVDLNPATNRAIGKMKTTITQRFSYEGVPYDVDCDNYFIFFCEKLPTGAWKCQWYKVFYVKDKLVTVGAPTPDVVAKLAKLFNKEELAKYPEGYQYLAVAQHSIGHPIEMKLPTWRNDYYQKMYKCMEEWLAGKQINLAW</sequence>
<dbReference type="InterPro" id="IPR032710">
    <property type="entry name" value="NTF2-like_dom_sf"/>
</dbReference>
<dbReference type="InterPro" id="IPR037401">
    <property type="entry name" value="SnoaL-like"/>
</dbReference>
<reference evidence="2" key="1">
    <citation type="submission" date="2022-07" db="EMBL/GenBank/DDBJ databases">
        <title>Fungi with potential for degradation of polypropylene.</title>
        <authorList>
            <person name="Gostincar C."/>
        </authorList>
    </citation>
    <scope>NUCLEOTIDE SEQUENCE</scope>
    <source>
        <strain evidence="2">EXF-13308</strain>
    </source>
</reference>
<dbReference type="AlphaFoldDB" id="A0AA38VEW0"/>
<dbReference type="SUPFAM" id="SSF54427">
    <property type="entry name" value="NTF2-like"/>
    <property type="match status" value="1"/>
</dbReference>
<protein>
    <submittedName>
        <fullName evidence="2">Pea pathogenicity protein 2</fullName>
    </submittedName>
</protein>